<dbReference type="Gene3D" id="1.10.510.10">
    <property type="entry name" value="Transferase(Phosphotransferase) domain 1"/>
    <property type="match status" value="1"/>
</dbReference>
<comment type="caution">
    <text evidence="2">The sequence shown here is derived from an EMBL/GenBank/DDBJ whole genome shotgun (WGS) entry which is preliminary data.</text>
</comment>
<keyword evidence="3" id="KW-1185">Reference proteome</keyword>
<evidence type="ECO:0000313" key="3">
    <source>
        <dbReference type="Proteomes" id="UP001500393"/>
    </source>
</evidence>
<dbReference type="PANTHER" id="PTHR21310">
    <property type="entry name" value="AMINOGLYCOSIDE PHOSPHOTRANSFERASE-RELATED-RELATED"/>
    <property type="match status" value="1"/>
</dbReference>
<dbReference type="RefSeq" id="WP_344221153.1">
    <property type="nucleotide sequence ID" value="NZ_BAAAOS010000056.1"/>
</dbReference>
<dbReference type="Proteomes" id="UP001500393">
    <property type="component" value="Unassembled WGS sequence"/>
</dbReference>
<reference evidence="3" key="1">
    <citation type="journal article" date="2019" name="Int. J. Syst. Evol. Microbiol.">
        <title>The Global Catalogue of Microorganisms (GCM) 10K type strain sequencing project: providing services to taxonomists for standard genome sequencing and annotation.</title>
        <authorList>
            <consortium name="The Broad Institute Genomics Platform"/>
            <consortium name="The Broad Institute Genome Sequencing Center for Infectious Disease"/>
            <person name="Wu L."/>
            <person name="Ma J."/>
        </authorList>
    </citation>
    <scope>NUCLEOTIDE SEQUENCE [LARGE SCALE GENOMIC DNA]</scope>
    <source>
        <strain evidence="3">JCM 14969</strain>
    </source>
</reference>
<dbReference type="Gene3D" id="1.20.58.840">
    <property type="match status" value="1"/>
</dbReference>
<gene>
    <name evidence="2" type="ORF">GCM10009789_71510</name>
</gene>
<dbReference type="Pfam" id="PF01636">
    <property type="entry name" value="APH"/>
    <property type="match status" value="1"/>
</dbReference>
<dbReference type="InterPro" id="IPR002575">
    <property type="entry name" value="Aminoglycoside_PTrfase"/>
</dbReference>
<protein>
    <recommendedName>
        <fullName evidence="1">Aminoglycoside phosphotransferase domain-containing protein</fullName>
    </recommendedName>
</protein>
<evidence type="ECO:0000259" key="1">
    <source>
        <dbReference type="Pfam" id="PF01636"/>
    </source>
</evidence>
<organism evidence="2 3">
    <name type="scientific">Kribbella sancticallisti</name>
    <dbReference type="NCBI Taxonomy" id="460087"/>
    <lineage>
        <taxon>Bacteria</taxon>
        <taxon>Bacillati</taxon>
        <taxon>Actinomycetota</taxon>
        <taxon>Actinomycetes</taxon>
        <taxon>Propionibacteriales</taxon>
        <taxon>Kribbellaceae</taxon>
        <taxon>Kribbella</taxon>
    </lineage>
</organism>
<accession>A0ABP4QCA3</accession>
<dbReference type="EMBL" id="BAAAOS010000056">
    <property type="protein sequence ID" value="GAA1606887.1"/>
    <property type="molecule type" value="Genomic_DNA"/>
</dbReference>
<dbReference type="Gene3D" id="3.30.200.20">
    <property type="entry name" value="Phosphorylase Kinase, domain 1"/>
    <property type="match status" value="1"/>
</dbReference>
<proteinExistence type="predicted"/>
<dbReference type="InterPro" id="IPR011009">
    <property type="entry name" value="Kinase-like_dom_sf"/>
</dbReference>
<name>A0ABP4QCA3_9ACTN</name>
<dbReference type="SUPFAM" id="SSF56112">
    <property type="entry name" value="Protein kinase-like (PK-like)"/>
    <property type="match status" value="1"/>
</dbReference>
<dbReference type="InterPro" id="IPR051678">
    <property type="entry name" value="AGP_Transferase"/>
</dbReference>
<sequence length="316" mass="34550">MEDRLRRWIRDDFGLDVIELTRIDHGADAAATVWQARTATEPRQYAVKWSGGGTGAALQTTAYLAANNIPGVPSPVTTTTGELWSEHEGKRLSLTPWIPGTRAAASGLTTDQWTSYGALLGRVHALEPPPALVAALPPLNPINARMPSLARSIEHRLRTEPPADSLEADLARIWEANQKTITALLDLAADLEPPNGPRVICHADPHLGNVLVDPSTIHLIDWDDAVLAPREQDLLFMLGGMGSLGPTTHEQRRAFFQGYGEVTIDRTRLTYYRCARALEDVALWSEQALQGPDREDCLEILRDALGPDGLAVRTLS</sequence>
<feature type="domain" description="Aminoglycoside phosphotransferase" evidence="1">
    <location>
        <begin position="56"/>
        <end position="268"/>
    </location>
</feature>
<evidence type="ECO:0000313" key="2">
    <source>
        <dbReference type="EMBL" id="GAA1606887.1"/>
    </source>
</evidence>